<accession>A0ABP9X9C2</accession>
<proteinExistence type="predicted"/>
<organism evidence="1 2">
    <name type="scientific">Herpetosiphon gulosus</name>
    <dbReference type="NCBI Taxonomy" id="1973496"/>
    <lineage>
        <taxon>Bacteria</taxon>
        <taxon>Bacillati</taxon>
        <taxon>Chloroflexota</taxon>
        <taxon>Chloroflexia</taxon>
        <taxon>Herpetosiphonales</taxon>
        <taxon>Herpetosiphonaceae</taxon>
        <taxon>Herpetosiphon</taxon>
    </lineage>
</organism>
<evidence type="ECO:0000313" key="1">
    <source>
        <dbReference type="EMBL" id="GAA5531145.1"/>
    </source>
</evidence>
<evidence type="ECO:0000313" key="2">
    <source>
        <dbReference type="Proteomes" id="UP001428290"/>
    </source>
</evidence>
<dbReference type="RefSeq" id="WP_345724724.1">
    <property type="nucleotide sequence ID" value="NZ_BAABRU010000033.1"/>
</dbReference>
<name>A0ABP9X9C2_9CHLR</name>
<keyword evidence="2" id="KW-1185">Reference proteome</keyword>
<protein>
    <submittedName>
        <fullName evidence="1">Uncharacterized protein</fullName>
    </submittedName>
</protein>
<comment type="caution">
    <text evidence="1">The sequence shown here is derived from an EMBL/GenBank/DDBJ whole genome shotgun (WGS) entry which is preliminary data.</text>
</comment>
<dbReference type="Proteomes" id="UP001428290">
    <property type="component" value="Unassembled WGS sequence"/>
</dbReference>
<sequence>MSKAEKLINTEVIPDKRDIYLWSDYIELLCLVNIDGEISTSSITNMIRKDDDISPDFNEYGLTPENNDKEETFLNDCFRQIQYRIGLFDDFYPFILSSDNNTLIKKQVITENHNLYLFLLFASSMSNIPSRAMRNKLAKSFEILSQQYLRIFLPSFAQVYGFGAGSNERYTGKLLSKLQKLAEDLNCRFIGSESDYNVKNSGDGGIDIVGWIPLDTSFGTLSIFGQCACTLEWVKKQLTASAERWRTTFNFQPLPITMCFIPFCFRDSDGDWYQTKDINSLLIDRVRLILLIKTNPDMIKSMELPELLQDYLSFREHLT</sequence>
<gene>
    <name evidence="1" type="ORF">Hgul01_04970</name>
</gene>
<dbReference type="EMBL" id="BAABRU010000033">
    <property type="protein sequence ID" value="GAA5531145.1"/>
    <property type="molecule type" value="Genomic_DNA"/>
</dbReference>
<reference evidence="1 2" key="1">
    <citation type="submission" date="2024-02" db="EMBL/GenBank/DDBJ databases">
        <title>Herpetosiphon gulosus NBRC 112829.</title>
        <authorList>
            <person name="Ichikawa N."/>
            <person name="Katano-Makiyama Y."/>
            <person name="Hidaka K."/>
        </authorList>
    </citation>
    <scope>NUCLEOTIDE SEQUENCE [LARGE SCALE GENOMIC DNA]</scope>
    <source>
        <strain evidence="1 2">NBRC 112829</strain>
    </source>
</reference>